<dbReference type="Proteomes" id="UP000005583">
    <property type="component" value="Unassembled WGS sequence"/>
</dbReference>
<organism evidence="1 2">
    <name type="scientific">Lactobacillus ultunensis DSM 16047</name>
    <dbReference type="NCBI Taxonomy" id="525365"/>
    <lineage>
        <taxon>Bacteria</taxon>
        <taxon>Bacillati</taxon>
        <taxon>Bacillota</taxon>
        <taxon>Bacilli</taxon>
        <taxon>Lactobacillales</taxon>
        <taxon>Lactobacillaceae</taxon>
        <taxon>Lactobacillus</taxon>
    </lineage>
</organism>
<name>C2ENT3_9LACO</name>
<dbReference type="SUPFAM" id="SSF46785">
    <property type="entry name" value="Winged helix' DNA-binding domain"/>
    <property type="match status" value="1"/>
</dbReference>
<evidence type="ECO:0000313" key="1">
    <source>
        <dbReference type="EMBL" id="EEJ71809.1"/>
    </source>
</evidence>
<dbReference type="HOGENOM" id="CLU_1616934_0_0_9"/>
<dbReference type="eggNOG" id="ENOG5030B9E">
    <property type="taxonomic scope" value="Bacteria"/>
</dbReference>
<accession>C2ENT3</accession>
<dbReference type="PATRIC" id="fig|525365.8.peg.1813"/>
<dbReference type="EMBL" id="ACGU01000062">
    <property type="protein sequence ID" value="EEJ71809.1"/>
    <property type="molecule type" value="Genomic_DNA"/>
</dbReference>
<dbReference type="Gene3D" id="1.10.10.10">
    <property type="entry name" value="Winged helix-like DNA-binding domain superfamily/Winged helix DNA-binding domain"/>
    <property type="match status" value="1"/>
</dbReference>
<proteinExistence type="predicted"/>
<dbReference type="InterPro" id="IPR036390">
    <property type="entry name" value="WH_DNA-bd_sf"/>
</dbReference>
<sequence length="165" mass="18967">MTNATTKLFLDVKEFEKYQTLLKKQVHLENPQNYNETSTFPNTKAHKKLLRALSKNNNELTSTDLIFKYNFRMSELQDAISALTTNKLITKEDINDTECKLTLTEKGIKAVEDFNQNADKIAQAAYGSLSDDEQKQLDTLINKLLKDYKSRDVNYSSLIDVLHLN</sequence>
<dbReference type="RefSeq" id="WP_007125826.1">
    <property type="nucleotide sequence ID" value="NZ_AZFO01000059.1"/>
</dbReference>
<keyword evidence="2" id="KW-1185">Reference proteome</keyword>
<gene>
    <name evidence="1" type="ORF">HMPREF0548_1329</name>
</gene>
<dbReference type="AlphaFoldDB" id="C2ENT3"/>
<evidence type="ECO:0000313" key="2">
    <source>
        <dbReference type="Proteomes" id="UP000005583"/>
    </source>
</evidence>
<comment type="caution">
    <text evidence="1">The sequence shown here is derived from an EMBL/GenBank/DDBJ whole genome shotgun (WGS) entry which is preliminary data.</text>
</comment>
<evidence type="ECO:0008006" key="3">
    <source>
        <dbReference type="Google" id="ProtNLM"/>
    </source>
</evidence>
<reference evidence="1 2" key="1">
    <citation type="submission" date="2009-01" db="EMBL/GenBank/DDBJ databases">
        <authorList>
            <person name="Qin X."/>
            <person name="Bachman B."/>
            <person name="Battles P."/>
            <person name="Bell A."/>
            <person name="Bess C."/>
            <person name="Bickham C."/>
            <person name="Chaboub L."/>
            <person name="Chen D."/>
            <person name="Coyle M."/>
            <person name="Deiros D.R."/>
            <person name="Dinh H."/>
            <person name="Forbes L."/>
            <person name="Fowler G."/>
            <person name="Francisco L."/>
            <person name="Fu Q."/>
            <person name="Gubbala S."/>
            <person name="Hale W."/>
            <person name="Han Y."/>
            <person name="Hemphill L."/>
            <person name="Highlander S.K."/>
            <person name="Hirani K."/>
            <person name="Hogues M."/>
            <person name="Jackson L."/>
            <person name="Jakkamsetti A."/>
            <person name="Javaid M."/>
            <person name="Jiang H."/>
            <person name="Korchina V."/>
            <person name="Kovar C."/>
            <person name="Lara F."/>
            <person name="Lee S."/>
            <person name="Mata R."/>
            <person name="Mathew T."/>
            <person name="Moen C."/>
            <person name="Morales K."/>
            <person name="Munidasa M."/>
            <person name="Nazareth L."/>
            <person name="Ngo R."/>
            <person name="Nguyen L."/>
            <person name="Okwuonu G."/>
            <person name="Ongeri F."/>
            <person name="Patil S."/>
            <person name="Petrosino J."/>
            <person name="Pham C."/>
            <person name="Pham P."/>
            <person name="Pu L.-L."/>
            <person name="Puazo M."/>
            <person name="Raj R."/>
            <person name="Reid J."/>
            <person name="Rouhana J."/>
            <person name="Saada N."/>
            <person name="Shang Y."/>
            <person name="Simmons D."/>
            <person name="Thornton R."/>
            <person name="Warren J."/>
            <person name="Weissenberger G."/>
            <person name="Zhang J."/>
            <person name="Zhang L."/>
            <person name="Zhou C."/>
            <person name="Zhu D."/>
            <person name="Muzny D."/>
            <person name="Worley K."/>
            <person name="Gibbs R."/>
        </authorList>
    </citation>
    <scope>NUCLEOTIDE SEQUENCE [LARGE SCALE GENOMIC DNA]</scope>
    <source>
        <strain evidence="1 2">DSM 16047</strain>
    </source>
</reference>
<dbReference type="InterPro" id="IPR036388">
    <property type="entry name" value="WH-like_DNA-bd_sf"/>
</dbReference>
<dbReference type="OrthoDB" id="2319880at2"/>
<protein>
    <recommendedName>
        <fullName evidence="3">Transcriptional regulator, MarR family</fullName>
    </recommendedName>
</protein>